<dbReference type="SMART" id="SM00360">
    <property type="entry name" value="RRM"/>
    <property type="match status" value="1"/>
</dbReference>
<dbReference type="InterPro" id="IPR000504">
    <property type="entry name" value="RRM_dom"/>
</dbReference>
<accession>A0AAP0DI45</accession>
<evidence type="ECO:0000313" key="4">
    <source>
        <dbReference type="EMBL" id="KAK9073147.1"/>
    </source>
</evidence>
<evidence type="ECO:0000259" key="3">
    <source>
        <dbReference type="PROSITE" id="PS50102"/>
    </source>
</evidence>
<dbReference type="Gene3D" id="3.30.70.330">
    <property type="match status" value="1"/>
</dbReference>
<dbReference type="Pfam" id="PF00076">
    <property type="entry name" value="RRM_1"/>
    <property type="match status" value="1"/>
</dbReference>
<reference evidence="4 5" key="1">
    <citation type="submission" date="2024-04" db="EMBL/GenBank/DDBJ databases">
        <title>The reference genome of an endangered Asteraceae, Deinandra increscens subsp. villosa, native to the Central Coast of California.</title>
        <authorList>
            <person name="Guilliams M."/>
            <person name="Hasenstab-Lehman K."/>
            <person name="Meyer R."/>
            <person name="Mcevoy S."/>
        </authorList>
    </citation>
    <scope>NUCLEOTIDE SEQUENCE [LARGE SCALE GENOMIC DNA]</scope>
    <source>
        <tissue evidence="4">Leaf</tissue>
    </source>
</reference>
<sequence>MKSMKLGGSTLWEIKICMMKMKKMGCQKAREKREFCKGDEETNVEDGWRTVARRQIKSRLTFSFFISGFSDATSVEDFQKAVKHLGSITDVFIARKRRFNGKRFGFIRFKNVGDIVRLENELNSLSLGGSKIKANLSQVPRGGTKPLEGSHRTKLGLNQPSMKSVIVGGHSEGTLTGGISFRDVVSGKPPALEASRSVHDVQRINGDSGSFKWKSIQIPEEAGNYPASFFNRTLIEEALDGGSLCSVKLLLNEGGGAYFDVVYVGGLHLFLVFNHSEKAESFLKDKEGWWKNYFKSLVIWNRQARPNFVEEEIVTGPQRSPVVGYEDDGTEDWDEGDDWDDRLTEESDHPVEPGIEVDSGVEFQENDRRNYKVRETGQAYELEEDVDDFSSTVGPNGTILDSVGLQLGANIGTGPLNQVGPVFSFELISRMPDLSGPLSSFNSSQEKVISLPTQIRVVSKSKKTPKDQIHMGGGKKIFWGNIAKRRGVTGKSMCSFDSMKSPIKGGPMSKNGEMAPNNFNEEVSRTIRIGAFVGMELVRCVDQVEGIGDY</sequence>
<dbReference type="PROSITE" id="PS50102">
    <property type="entry name" value="RRM"/>
    <property type="match status" value="1"/>
</dbReference>
<evidence type="ECO:0000256" key="2">
    <source>
        <dbReference type="SAM" id="MobiDB-lite"/>
    </source>
</evidence>
<evidence type="ECO:0000256" key="1">
    <source>
        <dbReference type="PROSITE-ProRule" id="PRU00176"/>
    </source>
</evidence>
<keyword evidence="1" id="KW-0694">RNA-binding</keyword>
<dbReference type="InterPro" id="IPR035979">
    <property type="entry name" value="RBD_domain_sf"/>
</dbReference>
<feature type="region of interest" description="Disordered" evidence="2">
    <location>
        <begin position="319"/>
        <end position="353"/>
    </location>
</feature>
<dbReference type="InterPro" id="IPR012677">
    <property type="entry name" value="Nucleotide-bd_a/b_plait_sf"/>
</dbReference>
<comment type="caution">
    <text evidence="4">The sequence shown here is derived from an EMBL/GenBank/DDBJ whole genome shotgun (WGS) entry which is preliminary data.</text>
</comment>
<evidence type="ECO:0000313" key="5">
    <source>
        <dbReference type="Proteomes" id="UP001408789"/>
    </source>
</evidence>
<proteinExistence type="predicted"/>
<feature type="compositionally biased region" description="Basic and acidic residues" evidence="2">
    <location>
        <begin position="341"/>
        <end position="351"/>
    </location>
</feature>
<dbReference type="SUPFAM" id="SSF54928">
    <property type="entry name" value="RNA-binding domain, RBD"/>
    <property type="match status" value="1"/>
</dbReference>
<feature type="domain" description="RRM" evidence="3">
    <location>
        <begin position="62"/>
        <end position="139"/>
    </location>
</feature>
<dbReference type="AlphaFoldDB" id="A0AAP0DI45"/>
<organism evidence="4 5">
    <name type="scientific">Deinandra increscens subsp. villosa</name>
    <dbReference type="NCBI Taxonomy" id="3103831"/>
    <lineage>
        <taxon>Eukaryota</taxon>
        <taxon>Viridiplantae</taxon>
        <taxon>Streptophyta</taxon>
        <taxon>Embryophyta</taxon>
        <taxon>Tracheophyta</taxon>
        <taxon>Spermatophyta</taxon>
        <taxon>Magnoliopsida</taxon>
        <taxon>eudicotyledons</taxon>
        <taxon>Gunneridae</taxon>
        <taxon>Pentapetalae</taxon>
        <taxon>asterids</taxon>
        <taxon>campanulids</taxon>
        <taxon>Asterales</taxon>
        <taxon>Asteraceae</taxon>
        <taxon>Asteroideae</taxon>
        <taxon>Heliantheae alliance</taxon>
        <taxon>Madieae</taxon>
        <taxon>Madiinae</taxon>
        <taxon>Deinandra</taxon>
    </lineage>
</organism>
<dbReference type="CDD" id="cd00590">
    <property type="entry name" value="RRM_SF"/>
    <property type="match status" value="1"/>
</dbReference>
<dbReference type="EMBL" id="JBCNJP010000009">
    <property type="protein sequence ID" value="KAK9073147.1"/>
    <property type="molecule type" value="Genomic_DNA"/>
</dbReference>
<gene>
    <name evidence="4" type="ORF">SSX86_007471</name>
</gene>
<protein>
    <recommendedName>
        <fullName evidence="3">RRM domain-containing protein</fullName>
    </recommendedName>
</protein>
<feature type="compositionally biased region" description="Acidic residues" evidence="2">
    <location>
        <begin position="325"/>
        <end position="340"/>
    </location>
</feature>
<dbReference type="GO" id="GO:0003723">
    <property type="term" value="F:RNA binding"/>
    <property type="evidence" value="ECO:0007669"/>
    <property type="project" value="UniProtKB-UniRule"/>
</dbReference>
<keyword evidence="5" id="KW-1185">Reference proteome</keyword>
<name>A0AAP0DI45_9ASTR</name>
<dbReference type="Proteomes" id="UP001408789">
    <property type="component" value="Unassembled WGS sequence"/>
</dbReference>